<gene>
    <name evidence="2" type="ORF">RP29_12705</name>
</gene>
<proteinExistence type="predicted"/>
<keyword evidence="3" id="KW-1185">Reference proteome</keyword>
<comment type="caution">
    <text evidence="2">The sequence shown here is derived from an EMBL/GenBank/DDBJ whole genome shotgun (WGS) entry which is preliminary data.</text>
</comment>
<dbReference type="PROSITE" id="PS51257">
    <property type="entry name" value="PROKAR_LIPOPROTEIN"/>
    <property type="match status" value="1"/>
</dbReference>
<evidence type="ECO:0000313" key="2">
    <source>
        <dbReference type="EMBL" id="KJA10127.1"/>
    </source>
</evidence>
<accession>A0A0D7K827</accession>
<feature type="signal peptide" evidence="1">
    <location>
        <begin position="1"/>
        <end position="25"/>
    </location>
</feature>
<protein>
    <recommendedName>
        <fullName evidence="4">Lipoprotein</fullName>
    </recommendedName>
</protein>
<dbReference type="OrthoDB" id="8808684at2"/>
<evidence type="ECO:0000256" key="1">
    <source>
        <dbReference type="SAM" id="SignalP"/>
    </source>
</evidence>
<feature type="chain" id="PRO_5002320895" description="Lipoprotein" evidence="1">
    <location>
        <begin position="26"/>
        <end position="241"/>
    </location>
</feature>
<evidence type="ECO:0000313" key="3">
    <source>
        <dbReference type="Proteomes" id="UP000032566"/>
    </source>
</evidence>
<keyword evidence="1" id="KW-0732">Signal</keyword>
<name>A0A0D7K827_9BURK</name>
<dbReference type="EMBL" id="JXYQ01000040">
    <property type="protein sequence ID" value="KJA10127.1"/>
    <property type="molecule type" value="Genomic_DNA"/>
</dbReference>
<dbReference type="PATRIC" id="fig|80878.5.peg.2308"/>
<dbReference type="AlphaFoldDB" id="A0A0D7K827"/>
<sequence>MTLTISKFRRLLPLLAAAVFTVGCAPLTVASKAEYSVGRARLVLPSGDWQDLGTSEEAIAGSGGRIELQTRNVGLRTAQGDWLAVLRVQTNRTGDRKGSPQGIGYCPPQQHVTVEDGASGSPVRADCLRLKRWGSSAQWLEKNRPDLVQWLGSRQIVLVQPYSYLSYRYVTEAGAWVTVDALIDQRLLRPTTRSNDEFLVAGRPALQWSQDLARAVRQSAGMMDGHLAIPPFPFPTPTSRP</sequence>
<dbReference type="RefSeq" id="WP_044399037.1">
    <property type="nucleotide sequence ID" value="NZ_JXYQ01000040.1"/>
</dbReference>
<evidence type="ECO:0008006" key="4">
    <source>
        <dbReference type="Google" id="ProtNLM"/>
    </source>
</evidence>
<reference evidence="2 3" key="1">
    <citation type="submission" date="2014-12" db="EMBL/GenBank/DDBJ databases">
        <title>Isolation of bacteria from lake water.</title>
        <authorList>
            <person name="Sheng K.-Y."/>
            <person name="Chin P.-S."/>
            <person name="Chan K.-G."/>
            <person name="Tan G.S."/>
        </authorList>
    </citation>
    <scope>NUCLEOTIDE SEQUENCE [LARGE SCALE GENOMIC DNA]</scope>
    <source>
        <strain evidence="2 3">KY4</strain>
    </source>
</reference>
<dbReference type="Proteomes" id="UP000032566">
    <property type="component" value="Unassembled WGS sequence"/>
</dbReference>
<organism evidence="2 3">
    <name type="scientific">Acidovorax temperans</name>
    <dbReference type="NCBI Taxonomy" id="80878"/>
    <lineage>
        <taxon>Bacteria</taxon>
        <taxon>Pseudomonadati</taxon>
        <taxon>Pseudomonadota</taxon>
        <taxon>Betaproteobacteria</taxon>
        <taxon>Burkholderiales</taxon>
        <taxon>Comamonadaceae</taxon>
        <taxon>Acidovorax</taxon>
    </lineage>
</organism>
<dbReference type="STRING" id="80878.RP29_12705"/>